<accession>A0AA88PBH8</accession>
<gene>
    <name evidence="2" type="ORF">Q8A67_019874</name>
</gene>
<feature type="compositionally biased region" description="Gly residues" evidence="1">
    <location>
        <begin position="80"/>
        <end position="89"/>
    </location>
</feature>
<name>A0AA88PBH8_9TELE</name>
<evidence type="ECO:0000313" key="2">
    <source>
        <dbReference type="EMBL" id="KAK2879083.1"/>
    </source>
</evidence>
<organism evidence="2 3">
    <name type="scientific">Cirrhinus molitorella</name>
    <name type="common">mud carp</name>
    <dbReference type="NCBI Taxonomy" id="172907"/>
    <lineage>
        <taxon>Eukaryota</taxon>
        <taxon>Metazoa</taxon>
        <taxon>Chordata</taxon>
        <taxon>Craniata</taxon>
        <taxon>Vertebrata</taxon>
        <taxon>Euteleostomi</taxon>
        <taxon>Actinopterygii</taxon>
        <taxon>Neopterygii</taxon>
        <taxon>Teleostei</taxon>
        <taxon>Ostariophysi</taxon>
        <taxon>Cypriniformes</taxon>
        <taxon>Cyprinidae</taxon>
        <taxon>Labeoninae</taxon>
        <taxon>Labeonini</taxon>
        <taxon>Cirrhinus</taxon>
    </lineage>
</organism>
<comment type="caution">
    <text evidence="2">The sequence shown here is derived from an EMBL/GenBank/DDBJ whole genome shotgun (WGS) entry which is preliminary data.</text>
</comment>
<evidence type="ECO:0000256" key="1">
    <source>
        <dbReference type="SAM" id="MobiDB-lite"/>
    </source>
</evidence>
<dbReference type="Proteomes" id="UP001187343">
    <property type="component" value="Unassembled WGS sequence"/>
</dbReference>
<dbReference type="AlphaFoldDB" id="A0AA88PBH8"/>
<evidence type="ECO:0000313" key="3">
    <source>
        <dbReference type="Proteomes" id="UP001187343"/>
    </source>
</evidence>
<feature type="region of interest" description="Disordered" evidence="1">
    <location>
        <begin position="57"/>
        <end position="89"/>
    </location>
</feature>
<feature type="region of interest" description="Disordered" evidence="1">
    <location>
        <begin position="15"/>
        <end position="35"/>
    </location>
</feature>
<proteinExistence type="predicted"/>
<reference evidence="2" key="1">
    <citation type="submission" date="2023-08" db="EMBL/GenBank/DDBJ databases">
        <title>Chromosome-level Genome Assembly of mud carp (Cirrhinus molitorella).</title>
        <authorList>
            <person name="Liu H."/>
        </authorList>
    </citation>
    <scope>NUCLEOTIDE SEQUENCE</scope>
    <source>
        <strain evidence="2">Prfri</strain>
        <tissue evidence="2">Muscle</tissue>
    </source>
</reference>
<protein>
    <submittedName>
        <fullName evidence="2">Uncharacterized protein</fullName>
    </submittedName>
</protein>
<feature type="compositionally biased region" description="Basic and acidic residues" evidence="1">
    <location>
        <begin position="57"/>
        <end position="79"/>
    </location>
</feature>
<keyword evidence="3" id="KW-1185">Reference proteome</keyword>
<sequence length="89" mass="9948">MRPHWFPRCLRSESQSYVPADPGDIPPTSISGDRRSVCRRANSGTVVFANSSVEGKDRRSWRRCDREQVTAGEERRTGGREGGGGDQLR</sequence>
<dbReference type="EMBL" id="JAUYZG010000019">
    <property type="protein sequence ID" value="KAK2879083.1"/>
    <property type="molecule type" value="Genomic_DNA"/>
</dbReference>